<sequence length="406" mass="44335">MTGADRTGSVHARHWTLDPDWVFLNHGSFGACPRAVLEEQNEWRARFEAQPVRFVVRELEAALDGARADLARFVGADPDDLVLVPNATTGVNWVLRGMELAPGDEIVLSNHEYNATANAVRFVAERAGASVREVRVPFPLASEDDVVERVMAAFTERTRLLVCDHVTSMTGLVLPIARLVALAREHGVETLVDGAHAPGMLPLDLQALGAGWYTGNCHKWLCTPKGSAFLHVRRDLQDATPPLVTSHGRNATRTDRSRFRLEADWTGTCDPSPWLCIPRAIDVLGGLFDSPDGDGFDALRAHNKGLVLGARERLCAVLGIEAPAPESMIGSIATVPLPDVADDEPAPSEPWLDPLYDRFGARRIEVVVGPWPAPPKRVLRVSGQAYNAPGQYELLARELAAWLAER</sequence>
<protein>
    <submittedName>
        <fullName evidence="3">Isopenicillin N epimerase</fullName>
        <ecNumber evidence="3">5.1.1.17</ecNumber>
    </submittedName>
</protein>
<keyword evidence="1" id="KW-0663">Pyridoxal phosphate</keyword>
<dbReference type="Gene3D" id="3.90.1150.10">
    <property type="entry name" value="Aspartate Aminotransferase, domain 1"/>
    <property type="match status" value="1"/>
</dbReference>
<dbReference type="RefSeq" id="WP_145191355.1">
    <property type="nucleotide sequence ID" value="NZ_CP036290.1"/>
</dbReference>
<dbReference type="Proteomes" id="UP000319342">
    <property type="component" value="Chromosome"/>
</dbReference>
<feature type="domain" description="Aminotransferase class V" evidence="2">
    <location>
        <begin position="33"/>
        <end position="248"/>
    </location>
</feature>
<dbReference type="InterPro" id="IPR015424">
    <property type="entry name" value="PyrdxlP-dep_Trfase"/>
</dbReference>
<dbReference type="GO" id="GO:0045439">
    <property type="term" value="F:isopenicillin-N epimerase activity"/>
    <property type="evidence" value="ECO:0007669"/>
    <property type="project" value="UniProtKB-EC"/>
</dbReference>
<dbReference type="PANTHER" id="PTHR43092">
    <property type="entry name" value="L-CYSTEINE DESULFHYDRASE"/>
    <property type="match status" value="1"/>
</dbReference>
<accession>A0A518D4D2</accession>
<dbReference type="PROSITE" id="PS51257">
    <property type="entry name" value="PROKAR_LIPOPROTEIN"/>
    <property type="match status" value="1"/>
</dbReference>
<keyword evidence="4" id="KW-1185">Reference proteome</keyword>
<reference evidence="3 4" key="1">
    <citation type="submission" date="2019-02" db="EMBL/GenBank/DDBJ databases">
        <title>Deep-cultivation of Planctomycetes and their phenomic and genomic characterization uncovers novel biology.</title>
        <authorList>
            <person name="Wiegand S."/>
            <person name="Jogler M."/>
            <person name="Boedeker C."/>
            <person name="Pinto D."/>
            <person name="Vollmers J."/>
            <person name="Rivas-Marin E."/>
            <person name="Kohn T."/>
            <person name="Peeters S.H."/>
            <person name="Heuer A."/>
            <person name="Rast P."/>
            <person name="Oberbeckmann S."/>
            <person name="Bunk B."/>
            <person name="Jeske O."/>
            <person name="Meyerdierks A."/>
            <person name="Storesund J.E."/>
            <person name="Kallscheuer N."/>
            <person name="Luecker S."/>
            <person name="Lage O.M."/>
            <person name="Pohl T."/>
            <person name="Merkel B.J."/>
            <person name="Hornburger P."/>
            <person name="Mueller R.-W."/>
            <person name="Bruemmer F."/>
            <person name="Labrenz M."/>
            <person name="Spormann A.M."/>
            <person name="Op den Camp H."/>
            <person name="Overmann J."/>
            <person name="Amann R."/>
            <person name="Jetten M.S.M."/>
            <person name="Mascher T."/>
            <person name="Medema M.H."/>
            <person name="Devos D.P."/>
            <person name="Kaster A.-K."/>
            <person name="Ovreas L."/>
            <person name="Rohde M."/>
            <person name="Galperin M.Y."/>
            <person name="Jogler C."/>
        </authorList>
    </citation>
    <scope>NUCLEOTIDE SEQUENCE [LARGE SCALE GENOMIC DNA]</scope>
    <source>
        <strain evidence="3 4">Pla163</strain>
    </source>
</reference>
<evidence type="ECO:0000313" key="3">
    <source>
        <dbReference type="EMBL" id="QDU86331.1"/>
    </source>
</evidence>
<dbReference type="InterPro" id="IPR015422">
    <property type="entry name" value="PyrdxlP-dep_Trfase_small"/>
</dbReference>
<dbReference type="OrthoDB" id="250246at2"/>
<evidence type="ECO:0000256" key="1">
    <source>
        <dbReference type="ARBA" id="ARBA00022898"/>
    </source>
</evidence>
<proteinExistence type="predicted"/>
<dbReference type="PANTHER" id="PTHR43092:SF2">
    <property type="entry name" value="HERCYNYLCYSTEINE SULFOXIDE LYASE"/>
    <property type="match status" value="1"/>
</dbReference>
<dbReference type="SUPFAM" id="SSF53383">
    <property type="entry name" value="PLP-dependent transferases"/>
    <property type="match status" value="1"/>
</dbReference>
<dbReference type="Gene3D" id="3.40.640.10">
    <property type="entry name" value="Type I PLP-dependent aspartate aminotransferase-like (Major domain)"/>
    <property type="match status" value="1"/>
</dbReference>
<dbReference type="EC" id="5.1.1.17" evidence="3"/>
<dbReference type="EMBL" id="CP036290">
    <property type="protein sequence ID" value="QDU86331.1"/>
    <property type="molecule type" value="Genomic_DNA"/>
</dbReference>
<dbReference type="InterPro" id="IPR000192">
    <property type="entry name" value="Aminotrans_V_dom"/>
</dbReference>
<evidence type="ECO:0000313" key="4">
    <source>
        <dbReference type="Proteomes" id="UP000319342"/>
    </source>
</evidence>
<dbReference type="AlphaFoldDB" id="A0A518D4D2"/>
<organism evidence="3 4">
    <name type="scientific">Rohdeia mirabilis</name>
    <dbReference type="NCBI Taxonomy" id="2528008"/>
    <lineage>
        <taxon>Bacteria</taxon>
        <taxon>Pseudomonadati</taxon>
        <taxon>Planctomycetota</taxon>
        <taxon>Planctomycetia</taxon>
        <taxon>Planctomycetia incertae sedis</taxon>
        <taxon>Rohdeia</taxon>
    </lineage>
</organism>
<name>A0A518D4D2_9BACT</name>
<dbReference type="InterPro" id="IPR015421">
    <property type="entry name" value="PyrdxlP-dep_Trfase_major"/>
</dbReference>
<keyword evidence="3" id="KW-0413">Isomerase</keyword>
<evidence type="ECO:0000259" key="2">
    <source>
        <dbReference type="Pfam" id="PF00266"/>
    </source>
</evidence>
<gene>
    <name evidence="3" type="primary">cefD_2</name>
    <name evidence="3" type="ORF">Pla163_34820</name>
</gene>
<dbReference type="Pfam" id="PF00266">
    <property type="entry name" value="Aminotran_5"/>
    <property type="match status" value="1"/>
</dbReference>